<protein>
    <submittedName>
        <fullName evidence="1">Uncharacterized protein</fullName>
    </submittedName>
</protein>
<organism evidence="1 2">
    <name type="scientific">Persea americana</name>
    <name type="common">Avocado</name>
    <dbReference type="NCBI Taxonomy" id="3435"/>
    <lineage>
        <taxon>Eukaryota</taxon>
        <taxon>Viridiplantae</taxon>
        <taxon>Streptophyta</taxon>
        <taxon>Embryophyta</taxon>
        <taxon>Tracheophyta</taxon>
        <taxon>Spermatophyta</taxon>
        <taxon>Magnoliopsida</taxon>
        <taxon>Magnoliidae</taxon>
        <taxon>Laurales</taxon>
        <taxon>Lauraceae</taxon>
        <taxon>Persea</taxon>
    </lineage>
</organism>
<gene>
    <name evidence="1" type="ORF">MRB53_027249</name>
</gene>
<dbReference type="Proteomes" id="UP001234297">
    <property type="component" value="Chromosome 8"/>
</dbReference>
<keyword evidence="2" id="KW-1185">Reference proteome</keyword>
<evidence type="ECO:0000313" key="1">
    <source>
        <dbReference type="EMBL" id="KAJ8633913.1"/>
    </source>
</evidence>
<reference evidence="1 2" key="1">
    <citation type="journal article" date="2022" name="Hortic Res">
        <title>A haplotype resolved chromosomal level avocado genome allows analysis of novel avocado genes.</title>
        <authorList>
            <person name="Nath O."/>
            <person name="Fletcher S.J."/>
            <person name="Hayward A."/>
            <person name="Shaw L.M."/>
            <person name="Masouleh A.K."/>
            <person name="Furtado A."/>
            <person name="Henry R.J."/>
            <person name="Mitter N."/>
        </authorList>
    </citation>
    <scope>NUCLEOTIDE SEQUENCE [LARGE SCALE GENOMIC DNA]</scope>
    <source>
        <strain evidence="2">cv. Hass</strain>
    </source>
</reference>
<accession>A0ACC2LL80</accession>
<sequence>MRNLIQCHFPLFISKSSSPSHTLFHHSPFLFFHSSSSSSSSSSSPTPSWRHHHEEQSRTVKVSVWWDFENCSVPAGVNVFRVGQRIISALRANGMKGPVTITAFGDVSQLSRSNQEALSSTGICIAHVPRCGKNSADRSLLLDLVSWVSQNPPPAHLFLISGDRDFANLLHRLRMNNYNILLASTDCTSGVLCSAASIMWHWNVLVRGDSLLGKHFNHPPDGVYGSWYGHYNGPLDDPFSDSEQPALLQPENSPEPGMDVKPRPIPKALVDRIRQILNSYPDGVSLSELRIELGKTNITVDKDFFGYKKFSRFLLSMPNVLKLRRHPSGDQPLVYGIHPITAESIPSNSKPSTGLDIADGNMDHCPFGDGLPRPKSSDLKPSTDEFVDASSKTSTDEAMKCDLTAKLKGALPPSSHQQATDVCSSAHGEIEEKTASDSNPLQQQDSTGEEGFFRRIWKSWFGHRTGKEESNSGTCKCPANSSGQDADPNSRSCIGSGKRQNKEETNQSSDHDLLGSNLGSLNERKSAPEERTLDERKSALKERTIGHSEKNDGKSNSNSKKSAPEERTIGHSEKNDGKSNSNSNLLKPFVEWLKFWKAREKHPEHDSVFADESTKTDDTGKLSEVVSQTGCQLENHELFSKPYFWNDMESFFRTTKGAALITRSITREQMAKKLENKGPLIVKALGSNHFPRLVDMLISEKKWVEESESQTFPFKLTLPAKESHSSTPHAHQTNGLSSMFSITKSQSNVRQQSDKQGKKREDSHFLNESPINGNVNNKQPQNVEELKVWLKKIRNWTGVIEAEDFKRYFEREFNKNLDCGFYGYSSFKCLYMECSGDHGKSVKSNEKPSRHKSKLEADCKNLAAEILQEYPEEFNIHSFKPLFYKRYGYELDHEKLGHSTLKSLLQKVTPGVRIRAATGTIPILGKVKTDVSEEKQLQREASICVLENKIRKESHSDDDAAALAGRDSFRDATINQDSLWEELGPVTEAGHLGSGSESGHDEVGPVPEMVVRANVGYDSEGNQEMSYQAVLERPSISDEDLSDSEEENIATGAKGAEKDRSLEDSSLLKILNSWYSNKDGSGKDSMENIDGLVDCSRSRGSSKPSESSAVCAEKMHRAATLRAKLRTRKNYSFISDSSRDDEEQLIDGILGTLRKSADSKVQS</sequence>
<comment type="caution">
    <text evidence="1">The sequence shown here is derived from an EMBL/GenBank/DDBJ whole genome shotgun (WGS) entry which is preliminary data.</text>
</comment>
<evidence type="ECO:0000313" key="2">
    <source>
        <dbReference type="Proteomes" id="UP001234297"/>
    </source>
</evidence>
<name>A0ACC2LL80_PERAE</name>
<dbReference type="EMBL" id="CM056816">
    <property type="protein sequence ID" value="KAJ8633913.1"/>
    <property type="molecule type" value="Genomic_DNA"/>
</dbReference>
<proteinExistence type="predicted"/>